<name>A0A644YCA4_9ZZZZ</name>
<sequence length="67" mass="7921">MKTYFGVIQNGRSFKEVKTRLTGLGIKISKYYPGLKIVKFETEKEVSEAKFDFFITIEEEKEDFFIQ</sequence>
<accession>A0A644YCA4</accession>
<organism evidence="1">
    <name type="scientific">bioreactor metagenome</name>
    <dbReference type="NCBI Taxonomy" id="1076179"/>
    <lineage>
        <taxon>unclassified sequences</taxon>
        <taxon>metagenomes</taxon>
        <taxon>ecological metagenomes</taxon>
    </lineage>
</organism>
<dbReference type="EMBL" id="VSSQ01004655">
    <property type="protein sequence ID" value="MPM26130.1"/>
    <property type="molecule type" value="Genomic_DNA"/>
</dbReference>
<dbReference type="AlphaFoldDB" id="A0A644YCA4"/>
<proteinExistence type="predicted"/>
<reference evidence="1" key="1">
    <citation type="submission" date="2019-08" db="EMBL/GenBank/DDBJ databases">
        <authorList>
            <person name="Kucharzyk K."/>
            <person name="Murdoch R.W."/>
            <person name="Higgins S."/>
            <person name="Loffler F."/>
        </authorList>
    </citation>
    <scope>NUCLEOTIDE SEQUENCE</scope>
</reference>
<gene>
    <name evidence="1" type="ORF">SDC9_72631</name>
</gene>
<evidence type="ECO:0000313" key="1">
    <source>
        <dbReference type="EMBL" id="MPM26130.1"/>
    </source>
</evidence>
<protein>
    <submittedName>
        <fullName evidence="1">Uncharacterized protein</fullName>
    </submittedName>
</protein>
<comment type="caution">
    <text evidence="1">The sequence shown here is derived from an EMBL/GenBank/DDBJ whole genome shotgun (WGS) entry which is preliminary data.</text>
</comment>